<reference evidence="3" key="1">
    <citation type="submission" date="2011-09" db="EMBL/GenBank/DDBJ databases">
        <title>The permanent draft genome of Mucilaginibacter paludis DSM 18603.</title>
        <authorList>
            <consortium name="US DOE Joint Genome Institute (JGI-PGF)"/>
            <person name="Lucas S."/>
            <person name="Han J."/>
            <person name="Lapidus A."/>
            <person name="Bruce D."/>
            <person name="Goodwin L."/>
            <person name="Pitluck S."/>
            <person name="Peters L."/>
            <person name="Kyrpides N."/>
            <person name="Mavromatis K."/>
            <person name="Ivanova N."/>
            <person name="Mikhailova N."/>
            <person name="Held B."/>
            <person name="Detter J.C."/>
            <person name="Tapia R."/>
            <person name="Han C."/>
            <person name="Land M."/>
            <person name="Hauser L."/>
            <person name="Markowitz V."/>
            <person name="Cheng J.-F."/>
            <person name="Hugenholtz P."/>
            <person name="Woyke T."/>
            <person name="Wu D."/>
            <person name="Tindall B."/>
            <person name="Brambilla E."/>
            <person name="Klenk H.-P."/>
            <person name="Eisen J.A."/>
        </authorList>
    </citation>
    <scope>NUCLEOTIDE SEQUENCE [LARGE SCALE GENOMIC DNA]</scope>
    <source>
        <strain evidence="3">DSM 18603</strain>
    </source>
</reference>
<dbReference type="eggNOG" id="COG4319">
    <property type="taxonomic scope" value="Bacteria"/>
</dbReference>
<feature type="signal peptide" evidence="1">
    <location>
        <begin position="1"/>
        <end position="20"/>
    </location>
</feature>
<dbReference type="InterPro" id="IPR032710">
    <property type="entry name" value="NTF2-like_dom_sf"/>
</dbReference>
<dbReference type="InterPro" id="IPR027843">
    <property type="entry name" value="DUF4440"/>
</dbReference>
<evidence type="ECO:0000256" key="1">
    <source>
        <dbReference type="SAM" id="SignalP"/>
    </source>
</evidence>
<feature type="domain" description="DUF4440" evidence="2">
    <location>
        <begin position="28"/>
        <end position="134"/>
    </location>
</feature>
<dbReference type="Pfam" id="PF14534">
    <property type="entry name" value="DUF4440"/>
    <property type="match status" value="1"/>
</dbReference>
<keyword evidence="1" id="KW-0732">Signal</keyword>
<evidence type="ECO:0000259" key="2">
    <source>
        <dbReference type="Pfam" id="PF14534"/>
    </source>
</evidence>
<proteinExistence type="predicted"/>
<name>H1YGD6_9SPHI</name>
<dbReference type="EMBL" id="CM001403">
    <property type="protein sequence ID" value="EHQ24488.1"/>
    <property type="molecule type" value="Genomic_DNA"/>
</dbReference>
<dbReference type="OrthoDB" id="5383110at2"/>
<accession>H1YGD6</accession>
<dbReference type="Proteomes" id="UP000002774">
    <property type="component" value="Chromosome"/>
</dbReference>
<organism evidence="3 4">
    <name type="scientific">Mucilaginibacter paludis DSM 18603</name>
    <dbReference type="NCBI Taxonomy" id="714943"/>
    <lineage>
        <taxon>Bacteria</taxon>
        <taxon>Pseudomonadati</taxon>
        <taxon>Bacteroidota</taxon>
        <taxon>Sphingobacteriia</taxon>
        <taxon>Sphingobacteriales</taxon>
        <taxon>Sphingobacteriaceae</taxon>
        <taxon>Mucilaginibacter</taxon>
    </lineage>
</organism>
<protein>
    <recommendedName>
        <fullName evidence="2">DUF4440 domain-containing protein</fullName>
    </recommendedName>
</protein>
<gene>
    <name evidence="3" type="ORF">Mucpa_0292</name>
</gene>
<feature type="chain" id="PRO_5003559073" description="DUF4440 domain-containing protein" evidence="1">
    <location>
        <begin position="21"/>
        <end position="144"/>
    </location>
</feature>
<dbReference type="SUPFAM" id="SSF54427">
    <property type="entry name" value="NTF2-like"/>
    <property type="match status" value="1"/>
</dbReference>
<keyword evidence="4" id="KW-1185">Reference proteome</keyword>
<evidence type="ECO:0000313" key="4">
    <source>
        <dbReference type="Proteomes" id="UP000002774"/>
    </source>
</evidence>
<dbReference type="Gene3D" id="3.10.450.50">
    <property type="match status" value="1"/>
</dbReference>
<sequence length="144" mass="15421">MKKIILLFTVVLGIAAGTHAQTKDEADVAAAVEKMRLAMISANKADLENIASDNLTYGHSSGKLQNKAEFVDAFISKASVFVTITLTDQTIKITGTTAIVRHKLNAETADGGKPGTVNLGIMLVFVKQHGAWKLLARQAYKLPV</sequence>
<dbReference type="RefSeq" id="WP_008504034.1">
    <property type="nucleotide sequence ID" value="NZ_CM001403.1"/>
</dbReference>
<dbReference type="AlphaFoldDB" id="H1YGD6"/>
<evidence type="ECO:0000313" key="3">
    <source>
        <dbReference type="EMBL" id="EHQ24488.1"/>
    </source>
</evidence>
<dbReference type="HOGENOM" id="CLU_141608_0_0_10"/>